<proteinExistence type="predicted"/>
<evidence type="ECO:0000313" key="1">
    <source>
        <dbReference type="EMBL" id="CDX58866.1"/>
    </source>
</evidence>
<dbReference type="SUPFAM" id="SSF101898">
    <property type="entry name" value="NHL repeat"/>
    <property type="match status" value="1"/>
</dbReference>
<accession>A0A0K2W1J2</accession>
<dbReference type="InterPro" id="IPR011042">
    <property type="entry name" value="6-blade_b-propeller_TolB-like"/>
</dbReference>
<evidence type="ECO:0008006" key="3">
    <source>
        <dbReference type="Google" id="ProtNLM"/>
    </source>
</evidence>
<reference evidence="2" key="1">
    <citation type="submission" date="2014-08" db="EMBL/GenBank/DDBJ databases">
        <authorList>
            <person name="Edwards T."/>
        </authorList>
    </citation>
    <scope>NUCLEOTIDE SEQUENCE [LARGE SCALE GENOMIC DNA]</scope>
</reference>
<sequence>MRNSLTRIWDAVWGRGEYSITVPSMDGAMRPNARLDEAPIALDATGIDNLAVFGGALYFSQAEKLLALDGPGAQPKLVKAYHAPISTLAASEGAGLAIGFDKGGILIRAAADDANEIEIDLPEKGVSATAMSFADDGALLICVGSTRNSASEWKRDLMTLGSDGKVLRVPPSRSRGETIGQGMAFPAGIVTDSNGAPVASEAWRHRLVRKRPNGSWEIILGDIPGYPGRLARAASGQGYWLSVFAPRSQMIEFVLREKVYRERMIAEVPEDFWMAPSLRAGRSFKEPLQGGGVKHLGIHKPWGPTRSYGLLVRLDENFKPVDSFHSRSDGKRHGVTSAADWNGATMVASKGDGVLMALAARAERA</sequence>
<dbReference type="AlphaFoldDB" id="A0A0K2W1J2"/>
<dbReference type="Proteomes" id="UP000182888">
    <property type="component" value="Unassembled WGS sequence"/>
</dbReference>
<gene>
    <name evidence="1" type="ORF">MPL1032_240297</name>
</gene>
<organism evidence="1 2">
    <name type="scientific">Mesorhizobium plurifarium</name>
    <dbReference type="NCBI Taxonomy" id="69974"/>
    <lineage>
        <taxon>Bacteria</taxon>
        <taxon>Pseudomonadati</taxon>
        <taxon>Pseudomonadota</taxon>
        <taxon>Alphaproteobacteria</taxon>
        <taxon>Hyphomicrobiales</taxon>
        <taxon>Phyllobacteriaceae</taxon>
        <taxon>Mesorhizobium</taxon>
    </lineage>
</organism>
<name>A0A0K2W1J2_MESPL</name>
<protein>
    <recommendedName>
        <fullName evidence="3">Strictosidine synthase</fullName>
    </recommendedName>
</protein>
<dbReference type="EMBL" id="CCND01000017">
    <property type="protein sequence ID" value="CDX58866.1"/>
    <property type="molecule type" value="Genomic_DNA"/>
</dbReference>
<dbReference type="Gene3D" id="2.120.10.30">
    <property type="entry name" value="TolB, C-terminal domain"/>
    <property type="match status" value="1"/>
</dbReference>
<evidence type="ECO:0000313" key="2">
    <source>
        <dbReference type="Proteomes" id="UP000182888"/>
    </source>
</evidence>